<keyword evidence="2" id="KW-0201">Cytochrome c-type biogenesis</keyword>
<dbReference type="PROSITE" id="PS51352">
    <property type="entry name" value="THIOREDOXIN_2"/>
    <property type="match status" value="1"/>
</dbReference>
<evidence type="ECO:0000256" key="4">
    <source>
        <dbReference type="ARBA" id="ARBA00023157"/>
    </source>
</evidence>
<comment type="subcellular location">
    <subcellularLocation>
        <location evidence="1">Cell envelope</location>
    </subcellularLocation>
</comment>
<comment type="caution">
    <text evidence="8">The sequence shown here is derived from an EMBL/GenBank/DDBJ whole genome shotgun (WGS) entry which is preliminary data.</text>
</comment>
<keyword evidence="9" id="KW-1185">Reference proteome</keyword>
<dbReference type="SUPFAM" id="SSF52833">
    <property type="entry name" value="Thioredoxin-like"/>
    <property type="match status" value="1"/>
</dbReference>
<dbReference type="InterPro" id="IPR017937">
    <property type="entry name" value="Thioredoxin_CS"/>
</dbReference>
<dbReference type="GO" id="GO:0016209">
    <property type="term" value="F:antioxidant activity"/>
    <property type="evidence" value="ECO:0007669"/>
    <property type="project" value="InterPro"/>
</dbReference>
<dbReference type="Gene3D" id="3.40.30.10">
    <property type="entry name" value="Glutaredoxin"/>
    <property type="match status" value="1"/>
</dbReference>
<dbReference type="CDD" id="cd02966">
    <property type="entry name" value="TlpA_like_family"/>
    <property type="match status" value="1"/>
</dbReference>
<dbReference type="AlphaFoldDB" id="A0A839RN53"/>
<protein>
    <submittedName>
        <fullName evidence="8">Peroxiredoxin</fullName>
    </submittedName>
</protein>
<keyword evidence="5" id="KW-0676">Redox-active center</keyword>
<feature type="domain" description="Thioredoxin" evidence="7">
    <location>
        <begin position="13"/>
        <end position="199"/>
    </location>
</feature>
<dbReference type="InterPro" id="IPR013766">
    <property type="entry name" value="Thioredoxin_domain"/>
</dbReference>
<evidence type="ECO:0000256" key="6">
    <source>
        <dbReference type="SAM" id="SignalP"/>
    </source>
</evidence>
<evidence type="ECO:0000256" key="1">
    <source>
        <dbReference type="ARBA" id="ARBA00004196"/>
    </source>
</evidence>
<dbReference type="PANTHER" id="PTHR42852:SF6">
    <property type="entry name" value="THIOL:DISULFIDE INTERCHANGE PROTEIN DSBE"/>
    <property type="match status" value="1"/>
</dbReference>
<dbReference type="InterPro" id="IPR000866">
    <property type="entry name" value="AhpC/TSA"/>
</dbReference>
<reference evidence="8 9" key="1">
    <citation type="submission" date="2020-08" db="EMBL/GenBank/DDBJ databases">
        <title>Sequencing the genomes of 1000 actinobacteria strains.</title>
        <authorList>
            <person name="Klenk H.-P."/>
        </authorList>
    </citation>
    <scope>NUCLEOTIDE SEQUENCE [LARGE SCALE GENOMIC DNA]</scope>
    <source>
        <strain evidence="8 9">DSM 45258</strain>
    </source>
</reference>
<evidence type="ECO:0000313" key="9">
    <source>
        <dbReference type="Proteomes" id="UP000567922"/>
    </source>
</evidence>
<organism evidence="8 9">
    <name type="scientific">Hoyosella altamirensis</name>
    <dbReference type="NCBI Taxonomy" id="616997"/>
    <lineage>
        <taxon>Bacteria</taxon>
        <taxon>Bacillati</taxon>
        <taxon>Actinomycetota</taxon>
        <taxon>Actinomycetes</taxon>
        <taxon>Mycobacteriales</taxon>
        <taxon>Hoyosellaceae</taxon>
        <taxon>Hoyosella</taxon>
    </lineage>
</organism>
<evidence type="ECO:0000313" key="8">
    <source>
        <dbReference type="EMBL" id="MBB3037739.1"/>
    </source>
</evidence>
<proteinExistence type="predicted"/>
<evidence type="ECO:0000259" key="7">
    <source>
        <dbReference type="PROSITE" id="PS51352"/>
    </source>
</evidence>
<dbReference type="RefSeq" id="WP_064442351.1">
    <property type="nucleotide sequence ID" value="NZ_BDDI01000023.1"/>
</dbReference>
<keyword evidence="4" id="KW-1015">Disulfide bond</keyword>
<dbReference type="InterPro" id="IPR050553">
    <property type="entry name" value="Thioredoxin_ResA/DsbE_sf"/>
</dbReference>
<feature type="chain" id="PRO_5039291251" evidence="6">
    <location>
        <begin position="29"/>
        <end position="201"/>
    </location>
</feature>
<gene>
    <name evidence="8" type="ORF">FHU29_002188</name>
</gene>
<dbReference type="InterPro" id="IPR036249">
    <property type="entry name" value="Thioredoxin-like_sf"/>
</dbReference>
<dbReference type="PROSITE" id="PS00194">
    <property type="entry name" value="THIOREDOXIN_1"/>
    <property type="match status" value="1"/>
</dbReference>
<dbReference type="Proteomes" id="UP000567922">
    <property type="component" value="Unassembled WGS sequence"/>
</dbReference>
<dbReference type="GO" id="GO:0016491">
    <property type="term" value="F:oxidoreductase activity"/>
    <property type="evidence" value="ECO:0007669"/>
    <property type="project" value="InterPro"/>
</dbReference>
<feature type="signal peptide" evidence="6">
    <location>
        <begin position="1"/>
        <end position="28"/>
    </location>
</feature>
<dbReference type="PROSITE" id="PS51257">
    <property type="entry name" value="PROKAR_LIPOPROTEIN"/>
    <property type="match status" value="1"/>
</dbReference>
<dbReference type="EMBL" id="JACHWS010000002">
    <property type="protein sequence ID" value="MBB3037739.1"/>
    <property type="molecule type" value="Genomic_DNA"/>
</dbReference>
<dbReference type="PANTHER" id="PTHR42852">
    <property type="entry name" value="THIOL:DISULFIDE INTERCHANGE PROTEIN DSBE"/>
    <property type="match status" value="1"/>
</dbReference>
<keyword evidence="3" id="KW-0735">Signal-anchor</keyword>
<evidence type="ECO:0000256" key="3">
    <source>
        <dbReference type="ARBA" id="ARBA00022968"/>
    </source>
</evidence>
<dbReference type="GO" id="GO:0030313">
    <property type="term" value="C:cell envelope"/>
    <property type="evidence" value="ECO:0007669"/>
    <property type="project" value="UniProtKB-SubCell"/>
</dbReference>
<dbReference type="Pfam" id="PF00578">
    <property type="entry name" value="AhpC-TSA"/>
    <property type="match status" value="1"/>
</dbReference>
<evidence type="ECO:0000256" key="5">
    <source>
        <dbReference type="ARBA" id="ARBA00023284"/>
    </source>
</evidence>
<evidence type="ECO:0000256" key="2">
    <source>
        <dbReference type="ARBA" id="ARBA00022748"/>
    </source>
</evidence>
<dbReference type="OrthoDB" id="9796554at2"/>
<sequence>MRSRRRIRLAAVAVASAAALTFSACATAGTDAVVQGGTFNFVSPGGQTEILYDPPESRGTIGMLVGPSLADPDQTIELEDFAGQVVVLNVWGQWCAPCRTEMPELQEVYDETKELGVQFLGINVRDPQIDKAQDFVTDFGLTFPSIYDPSMRTLIAMRGIPTSVVPMTFVLDREHRVAAVFLRDLLVEDLQPVVERVAQEE</sequence>
<name>A0A839RN53_9ACTN</name>
<keyword evidence="6" id="KW-0732">Signal</keyword>
<keyword evidence="3" id="KW-0812">Transmembrane</keyword>
<accession>A0A839RN53</accession>
<dbReference type="GO" id="GO:0017004">
    <property type="term" value="P:cytochrome complex assembly"/>
    <property type="evidence" value="ECO:0007669"/>
    <property type="project" value="UniProtKB-KW"/>
</dbReference>